<evidence type="ECO:0000256" key="5">
    <source>
        <dbReference type="ARBA" id="ARBA00023043"/>
    </source>
</evidence>
<dbReference type="PANTHER" id="PTHR24186:SF37">
    <property type="entry name" value="PGG DOMAIN-CONTAINING PROTEIN"/>
    <property type="match status" value="1"/>
</dbReference>
<dbReference type="PANTHER" id="PTHR24186">
    <property type="entry name" value="PROTEIN PHOSPHATASE 1 REGULATORY SUBUNIT"/>
    <property type="match status" value="1"/>
</dbReference>
<dbReference type="InterPro" id="IPR026961">
    <property type="entry name" value="PGG_dom"/>
</dbReference>
<evidence type="ECO:0000259" key="9">
    <source>
        <dbReference type="Pfam" id="PF13962"/>
    </source>
</evidence>
<evidence type="ECO:0000256" key="7">
    <source>
        <dbReference type="PROSITE-ProRule" id="PRU00023"/>
    </source>
</evidence>
<dbReference type="InterPro" id="IPR002110">
    <property type="entry name" value="Ankyrin_rpt"/>
</dbReference>
<dbReference type="SMART" id="SM00248">
    <property type="entry name" value="ANK"/>
    <property type="match status" value="4"/>
</dbReference>
<dbReference type="Pfam" id="PF13962">
    <property type="entry name" value="PGG"/>
    <property type="match status" value="1"/>
</dbReference>
<evidence type="ECO:0000313" key="11">
    <source>
        <dbReference type="Proteomes" id="UP001159364"/>
    </source>
</evidence>
<feature type="transmembrane region" description="Helical" evidence="8">
    <location>
        <begin position="359"/>
        <end position="377"/>
    </location>
</feature>
<protein>
    <recommendedName>
        <fullName evidence="9">PGG domain-containing protein</fullName>
    </recommendedName>
</protein>
<feature type="transmembrane region" description="Helical" evidence="8">
    <location>
        <begin position="325"/>
        <end position="347"/>
    </location>
</feature>
<dbReference type="PROSITE" id="PS50297">
    <property type="entry name" value="ANK_REP_REGION"/>
    <property type="match status" value="2"/>
</dbReference>
<evidence type="ECO:0000256" key="1">
    <source>
        <dbReference type="ARBA" id="ARBA00004141"/>
    </source>
</evidence>
<dbReference type="Proteomes" id="UP001159364">
    <property type="component" value="Linkage Group LG12"/>
</dbReference>
<evidence type="ECO:0000256" key="8">
    <source>
        <dbReference type="SAM" id="Phobius"/>
    </source>
</evidence>
<dbReference type="Gene3D" id="1.25.40.20">
    <property type="entry name" value="Ankyrin repeat-containing domain"/>
    <property type="match status" value="1"/>
</dbReference>
<dbReference type="InterPro" id="IPR036770">
    <property type="entry name" value="Ankyrin_rpt-contain_sf"/>
</dbReference>
<keyword evidence="3" id="KW-0677">Repeat</keyword>
<name>A0AAV8S999_9ROSI</name>
<comment type="caution">
    <text evidence="10">The sequence shown here is derived from an EMBL/GenBank/DDBJ whole genome shotgun (WGS) entry which is preliminary data.</text>
</comment>
<dbReference type="PROSITE" id="PS50088">
    <property type="entry name" value="ANK_REPEAT"/>
    <property type="match status" value="2"/>
</dbReference>
<keyword evidence="6 8" id="KW-0472">Membrane</keyword>
<comment type="subcellular location">
    <subcellularLocation>
        <location evidence="1">Membrane</location>
        <topology evidence="1">Multi-pass membrane protein</topology>
    </subcellularLocation>
</comment>
<proteinExistence type="predicted"/>
<gene>
    <name evidence="10" type="ORF">K2173_011287</name>
</gene>
<feature type="transmembrane region" description="Helical" evidence="8">
    <location>
        <begin position="383"/>
        <end position="406"/>
    </location>
</feature>
<evidence type="ECO:0000256" key="6">
    <source>
        <dbReference type="ARBA" id="ARBA00023136"/>
    </source>
</evidence>
<feature type="repeat" description="ANK" evidence="7">
    <location>
        <begin position="43"/>
        <end position="75"/>
    </location>
</feature>
<feature type="repeat" description="ANK" evidence="7">
    <location>
        <begin position="77"/>
        <end position="99"/>
    </location>
</feature>
<feature type="domain" description="PGG" evidence="9">
    <location>
        <begin position="264"/>
        <end position="374"/>
    </location>
</feature>
<dbReference type="GO" id="GO:0005886">
    <property type="term" value="C:plasma membrane"/>
    <property type="evidence" value="ECO:0007669"/>
    <property type="project" value="TreeGrafter"/>
</dbReference>
<dbReference type="SUPFAM" id="SSF48403">
    <property type="entry name" value="Ankyrin repeat"/>
    <property type="match status" value="1"/>
</dbReference>
<keyword evidence="2 8" id="KW-0812">Transmembrane</keyword>
<accession>A0AAV8S999</accession>
<dbReference type="EMBL" id="JAIWQS010000012">
    <property type="protein sequence ID" value="KAJ8748735.1"/>
    <property type="molecule type" value="Genomic_DNA"/>
</dbReference>
<keyword evidence="5 7" id="KW-0040">ANK repeat</keyword>
<dbReference type="Pfam" id="PF12796">
    <property type="entry name" value="Ank_2"/>
    <property type="match status" value="2"/>
</dbReference>
<sequence>MATSSNFEFDEKCSASVISGRSGTNHQEILTLKPEFARELSQDGLTPLHIASAKGHVEIVRELLKVGHDLSVLRGKDGRTALHYAATKGRIQVLKELISTCPECLKEVTTCDETAIHLAVKCNQIEAAKFLMEEIKRIGMMEIVNWKDKDGNAILHLAVFRKQPEIISLLTGHVAIVTGVEMNSKNASGFTPKDVLDFNLHSGGDYRDFTILEKFQQARALKSREIAINSDSPPTEVAKKPSLPLSSSNLWREIMKEIEESSVATQNALMVVAVLIATVTYQATLSPPSGYWSAETRRFQFPINNVDHRKTLLPGEAIMSGDHEVFAVFTIFNGLGFFASMAMISLITSGFPLRAGLRLAILSMTATYVISVVYMSPTDVKTINIVVALVSLLVLVELARFMTWLLKKLGIPVRRTRRRRGCEGGGDHPRV</sequence>
<reference evidence="10 11" key="1">
    <citation type="submission" date="2021-09" db="EMBL/GenBank/DDBJ databases">
        <title>Genomic insights and catalytic innovation underlie evolution of tropane alkaloids biosynthesis.</title>
        <authorList>
            <person name="Wang Y.-J."/>
            <person name="Tian T."/>
            <person name="Huang J.-P."/>
            <person name="Huang S.-X."/>
        </authorList>
    </citation>
    <scope>NUCLEOTIDE SEQUENCE [LARGE SCALE GENOMIC DNA]</scope>
    <source>
        <strain evidence="10">KIB-2018</strain>
        <tissue evidence="10">Leaf</tissue>
    </source>
</reference>
<organism evidence="10 11">
    <name type="scientific">Erythroxylum novogranatense</name>
    <dbReference type="NCBI Taxonomy" id="1862640"/>
    <lineage>
        <taxon>Eukaryota</taxon>
        <taxon>Viridiplantae</taxon>
        <taxon>Streptophyta</taxon>
        <taxon>Embryophyta</taxon>
        <taxon>Tracheophyta</taxon>
        <taxon>Spermatophyta</taxon>
        <taxon>Magnoliopsida</taxon>
        <taxon>eudicotyledons</taxon>
        <taxon>Gunneridae</taxon>
        <taxon>Pentapetalae</taxon>
        <taxon>rosids</taxon>
        <taxon>fabids</taxon>
        <taxon>Malpighiales</taxon>
        <taxon>Erythroxylaceae</taxon>
        <taxon>Erythroxylum</taxon>
    </lineage>
</organism>
<evidence type="ECO:0000256" key="3">
    <source>
        <dbReference type="ARBA" id="ARBA00022737"/>
    </source>
</evidence>
<dbReference type="AlphaFoldDB" id="A0AAV8S999"/>
<evidence type="ECO:0000256" key="2">
    <source>
        <dbReference type="ARBA" id="ARBA00022692"/>
    </source>
</evidence>
<keyword evidence="11" id="KW-1185">Reference proteome</keyword>
<keyword evidence="4 8" id="KW-1133">Transmembrane helix</keyword>
<evidence type="ECO:0000313" key="10">
    <source>
        <dbReference type="EMBL" id="KAJ8748735.1"/>
    </source>
</evidence>
<evidence type="ECO:0000256" key="4">
    <source>
        <dbReference type="ARBA" id="ARBA00022989"/>
    </source>
</evidence>